<evidence type="ECO:0000256" key="10">
    <source>
        <dbReference type="SAM" id="MobiDB-lite"/>
    </source>
</evidence>
<evidence type="ECO:0000256" key="6">
    <source>
        <dbReference type="ARBA" id="ARBA00022801"/>
    </source>
</evidence>
<dbReference type="InterPro" id="IPR001460">
    <property type="entry name" value="PCN-bd_Tpept"/>
</dbReference>
<evidence type="ECO:0000256" key="1">
    <source>
        <dbReference type="ARBA" id="ARBA00004370"/>
    </source>
</evidence>
<dbReference type="SUPFAM" id="SSF56519">
    <property type="entry name" value="Penicillin binding protein dimerisation domain"/>
    <property type="match status" value="1"/>
</dbReference>
<evidence type="ECO:0000313" key="14">
    <source>
        <dbReference type="Proteomes" id="UP000298358"/>
    </source>
</evidence>
<gene>
    <name evidence="13" type="ORF">E4U02_04825</name>
</gene>
<evidence type="ECO:0000259" key="12">
    <source>
        <dbReference type="Pfam" id="PF03717"/>
    </source>
</evidence>
<dbReference type="PROSITE" id="PS00337">
    <property type="entry name" value="BETA_LACTAMASE_D"/>
    <property type="match status" value="1"/>
</dbReference>
<dbReference type="GO" id="GO:0071555">
    <property type="term" value="P:cell wall organization"/>
    <property type="evidence" value="ECO:0007669"/>
    <property type="project" value="TreeGrafter"/>
</dbReference>
<comment type="similarity">
    <text evidence="2">Belongs to the transpeptidase family.</text>
</comment>
<sequence>MPHTLAIDPGVRRPCQDDQVRTPHSPRRPLSLPRLGAGIAVAALLLPLSACTDASEEATRALADDLAAALSGHTLDGVALTDPAAAATFQEQVEPLADYAVKVSADEVEREGGTGSVVLHWSWDVEGHEWAYDTTAALVEGDEQTWAVEWSPATFVPDLTADERIQIQREYGPRADILDTAGNPIVTMRPVGRYGLDKANTPPDQVGTSAERIAQALGLDPAGFRATAEAAGPEAFVEALTVREGEEDLHVAPEFSSIPGALRVPDELALAPSRTFAREILGYVGEATAEVVEASEGTIRPGDRVGLAGLLATYDSTLRGTPTLRIEAVGAGEERRDLAEFTGEPGKPVTLTLDQAMQTEAERILSPLAGEEAPASALVAIRPSTGEILAAANGPGNAGMNVATAGQYAPGSTFKLVTSLALLRAGVTLEDTLSCTETLDVDGYTFHNFGDYPASALGDVSFRTALANSCNTALIGARDRIEDDALVSAAEALGLGEAPDLGYPAALGTVPAPAGETEKAADLIGQGKIQATPLGMATVAASIQAGQTVVPHLIADRTGDAEPAQPLTADEATSLRELMRAVVTDGSATFLGAIPREPVGAKTGTAEYGEPAADGEYPKHSWMIGTHGDLAVAVFVETGESGAKTAGPLLQAFFERY</sequence>
<comment type="catalytic activity">
    <reaction evidence="9">
        <text>a beta-lactam + H2O = a substituted beta-amino acid</text>
        <dbReference type="Rhea" id="RHEA:20401"/>
        <dbReference type="ChEBI" id="CHEBI:15377"/>
        <dbReference type="ChEBI" id="CHEBI:35627"/>
        <dbReference type="ChEBI" id="CHEBI:140347"/>
        <dbReference type="EC" id="3.5.2.6"/>
    </reaction>
</comment>
<evidence type="ECO:0000256" key="4">
    <source>
        <dbReference type="ARBA" id="ARBA00012865"/>
    </source>
</evidence>
<name>A0A4Y9FYC9_9MICO</name>
<proteinExistence type="inferred from homology"/>
<organism evidence="13 14">
    <name type="scientific">Microbacterium paludicola</name>
    <dbReference type="NCBI Taxonomy" id="300019"/>
    <lineage>
        <taxon>Bacteria</taxon>
        <taxon>Bacillati</taxon>
        <taxon>Actinomycetota</taxon>
        <taxon>Actinomycetes</taxon>
        <taxon>Micrococcales</taxon>
        <taxon>Microbacteriaceae</taxon>
        <taxon>Microbacterium</taxon>
    </lineage>
</organism>
<comment type="caution">
    <text evidence="13">The sequence shown here is derived from an EMBL/GenBank/DDBJ whole genome shotgun (WGS) entry which is preliminary data.</text>
</comment>
<dbReference type="PANTHER" id="PTHR30627">
    <property type="entry name" value="PEPTIDOGLYCAN D,D-TRANSPEPTIDASE"/>
    <property type="match status" value="1"/>
</dbReference>
<dbReference type="Gene3D" id="3.90.1310.10">
    <property type="entry name" value="Penicillin-binding protein 2a (Domain 2)"/>
    <property type="match status" value="1"/>
</dbReference>
<dbReference type="InterPro" id="IPR012338">
    <property type="entry name" value="Beta-lactam/transpept-like"/>
</dbReference>
<dbReference type="SUPFAM" id="SSF56601">
    <property type="entry name" value="beta-lactamase/transpeptidase-like"/>
    <property type="match status" value="1"/>
</dbReference>
<dbReference type="AlphaFoldDB" id="A0A4Y9FYC9"/>
<dbReference type="GO" id="GO:0008658">
    <property type="term" value="F:penicillin binding"/>
    <property type="evidence" value="ECO:0007669"/>
    <property type="project" value="InterPro"/>
</dbReference>
<comment type="similarity">
    <text evidence="3 9">Belongs to the class-D beta-lactamase family.</text>
</comment>
<dbReference type="Pfam" id="PF03717">
    <property type="entry name" value="PBP_dimer"/>
    <property type="match status" value="1"/>
</dbReference>
<evidence type="ECO:0000256" key="2">
    <source>
        <dbReference type="ARBA" id="ARBA00007171"/>
    </source>
</evidence>
<dbReference type="InterPro" id="IPR036138">
    <property type="entry name" value="PBP_dimer_sf"/>
</dbReference>
<evidence type="ECO:0000256" key="7">
    <source>
        <dbReference type="ARBA" id="ARBA00023136"/>
    </source>
</evidence>
<accession>A0A4Y9FYC9</accession>
<dbReference type="GO" id="GO:0046677">
    <property type="term" value="P:response to antibiotic"/>
    <property type="evidence" value="ECO:0007669"/>
    <property type="project" value="UniProtKB-UniRule"/>
</dbReference>
<evidence type="ECO:0000256" key="5">
    <source>
        <dbReference type="ARBA" id="ARBA00022729"/>
    </source>
</evidence>
<feature type="domain" description="Penicillin-binding protein dimerisation" evidence="12">
    <location>
        <begin position="171"/>
        <end position="330"/>
    </location>
</feature>
<dbReference type="OrthoDB" id="5241017at2"/>
<feature type="domain" description="Penicillin-binding protein transpeptidase" evidence="11">
    <location>
        <begin position="378"/>
        <end position="653"/>
    </location>
</feature>
<keyword evidence="6 9" id="KW-0378">Hydrolase</keyword>
<dbReference type="GO" id="GO:0008800">
    <property type="term" value="F:beta-lactamase activity"/>
    <property type="evidence" value="ECO:0007669"/>
    <property type="project" value="UniProtKB-UniRule"/>
</dbReference>
<evidence type="ECO:0000256" key="8">
    <source>
        <dbReference type="ARBA" id="ARBA00023251"/>
    </source>
</evidence>
<evidence type="ECO:0000313" key="13">
    <source>
        <dbReference type="EMBL" id="TFU33568.1"/>
    </source>
</evidence>
<dbReference type="Gene3D" id="3.40.710.10">
    <property type="entry name" value="DD-peptidase/beta-lactamase superfamily"/>
    <property type="match status" value="1"/>
</dbReference>
<keyword evidence="5" id="KW-0732">Signal</keyword>
<dbReference type="GO" id="GO:0071972">
    <property type="term" value="F:peptidoglycan L,D-transpeptidase activity"/>
    <property type="evidence" value="ECO:0007669"/>
    <property type="project" value="TreeGrafter"/>
</dbReference>
<protein>
    <recommendedName>
        <fullName evidence="4 9">Beta-lactamase</fullName>
        <ecNumber evidence="4 9">3.5.2.6</ecNumber>
    </recommendedName>
</protein>
<evidence type="ECO:0000259" key="11">
    <source>
        <dbReference type="Pfam" id="PF00905"/>
    </source>
</evidence>
<dbReference type="InterPro" id="IPR005311">
    <property type="entry name" value="PBP_dimer"/>
</dbReference>
<reference evidence="13 14" key="1">
    <citation type="submission" date="2019-03" db="EMBL/GenBank/DDBJ databases">
        <title>Diversity of the mouse oral microbiome.</title>
        <authorList>
            <person name="Joseph S."/>
            <person name="Aduse-Opoku J."/>
            <person name="Curtis M."/>
            <person name="Wade W."/>
            <person name="Hashim A."/>
        </authorList>
    </citation>
    <scope>NUCLEOTIDE SEQUENCE [LARGE SCALE GENOMIC DNA]</scope>
    <source>
        <strain evidence="13 14">P1012</strain>
    </source>
</reference>
<evidence type="ECO:0000256" key="3">
    <source>
        <dbReference type="ARBA" id="ARBA00007898"/>
    </source>
</evidence>
<dbReference type="GO" id="GO:0017001">
    <property type="term" value="P:antibiotic catabolic process"/>
    <property type="evidence" value="ECO:0007669"/>
    <property type="project" value="InterPro"/>
</dbReference>
<keyword evidence="8 9" id="KW-0046">Antibiotic resistance</keyword>
<dbReference type="Gene3D" id="3.30.1390.30">
    <property type="entry name" value="Penicillin-binding protein 2a, domain 3"/>
    <property type="match status" value="1"/>
</dbReference>
<evidence type="ECO:0000256" key="9">
    <source>
        <dbReference type="RuleBase" id="RU361140"/>
    </source>
</evidence>
<dbReference type="Pfam" id="PF00905">
    <property type="entry name" value="Transpeptidase"/>
    <property type="match status" value="1"/>
</dbReference>
<dbReference type="GO" id="GO:0005886">
    <property type="term" value="C:plasma membrane"/>
    <property type="evidence" value="ECO:0007669"/>
    <property type="project" value="TreeGrafter"/>
</dbReference>
<dbReference type="EC" id="3.5.2.6" evidence="4 9"/>
<comment type="subcellular location">
    <subcellularLocation>
        <location evidence="1">Membrane</location>
    </subcellularLocation>
</comment>
<dbReference type="PANTHER" id="PTHR30627:SF24">
    <property type="entry name" value="PENICILLIN-BINDING PROTEIN 4B"/>
    <property type="match status" value="1"/>
</dbReference>
<dbReference type="InterPro" id="IPR050515">
    <property type="entry name" value="Beta-lactam/transpept"/>
</dbReference>
<keyword evidence="14" id="KW-1185">Reference proteome</keyword>
<keyword evidence="7" id="KW-0472">Membrane</keyword>
<feature type="compositionally biased region" description="Basic and acidic residues" evidence="10">
    <location>
        <begin position="10"/>
        <end position="21"/>
    </location>
</feature>
<feature type="region of interest" description="Disordered" evidence="10">
    <location>
        <begin position="1"/>
        <end position="31"/>
    </location>
</feature>
<dbReference type="Proteomes" id="UP000298358">
    <property type="component" value="Unassembled WGS sequence"/>
</dbReference>
<dbReference type="EMBL" id="SPQB01000007">
    <property type="protein sequence ID" value="TFU33568.1"/>
    <property type="molecule type" value="Genomic_DNA"/>
</dbReference>
<dbReference type="InterPro" id="IPR002137">
    <property type="entry name" value="Beta-lactam_class-D_AS"/>
</dbReference>